<evidence type="ECO:0000313" key="2">
    <source>
        <dbReference type="Proteomes" id="UP000628736"/>
    </source>
</evidence>
<name>A0A8J6JAA9_9FIRM</name>
<dbReference type="RefSeq" id="WP_186853472.1">
    <property type="nucleotide sequence ID" value="NZ_JACOPO010000015.1"/>
</dbReference>
<keyword evidence="2" id="KW-1185">Reference proteome</keyword>
<comment type="caution">
    <text evidence="1">The sequence shown here is derived from an EMBL/GenBank/DDBJ whole genome shotgun (WGS) entry which is preliminary data.</text>
</comment>
<gene>
    <name evidence="1" type="ORF">H8S11_13290</name>
</gene>
<proteinExistence type="predicted"/>
<dbReference type="Proteomes" id="UP000628736">
    <property type="component" value="Unassembled WGS sequence"/>
</dbReference>
<organism evidence="1 2">
    <name type="scientific">Flintibacter hominis</name>
    <dbReference type="NCBI Taxonomy" id="2763048"/>
    <lineage>
        <taxon>Bacteria</taxon>
        <taxon>Bacillati</taxon>
        <taxon>Bacillota</taxon>
        <taxon>Clostridia</taxon>
        <taxon>Eubacteriales</taxon>
        <taxon>Flintibacter</taxon>
    </lineage>
</organism>
<dbReference type="AlphaFoldDB" id="A0A8J6JAA9"/>
<reference evidence="1" key="1">
    <citation type="submission" date="2020-08" db="EMBL/GenBank/DDBJ databases">
        <title>Genome public.</title>
        <authorList>
            <person name="Liu C."/>
            <person name="Sun Q."/>
        </authorList>
    </citation>
    <scope>NUCLEOTIDE SEQUENCE</scope>
    <source>
        <strain evidence="1">NSJ-23</strain>
    </source>
</reference>
<dbReference type="EMBL" id="JACOPO010000015">
    <property type="protein sequence ID" value="MBC5723776.1"/>
    <property type="molecule type" value="Genomic_DNA"/>
</dbReference>
<accession>A0A8J6JAA9</accession>
<sequence length="180" mass="20129">MYNRCPNDFCSEWAVDHPHEAARLMGYEVVEDEKEEANMDKPRICEVLGVEVDEEWTVSGNDIAIYRVSGGVALEYAMPKYNGSGYGQWLPAGMPCLVDFINHPDRIIRKPRFTQQEVESAKIISVLFPEATHIERLRGSNALIIIGADNGWIANIENSLFQEIKSGQSVTLDEIIGGAE</sequence>
<protein>
    <submittedName>
        <fullName evidence="1">Uncharacterized protein</fullName>
    </submittedName>
</protein>
<evidence type="ECO:0000313" key="1">
    <source>
        <dbReference type="EMBL" id="MBC5723776.1"/>
    </source>
</evidence>